<evidence type="ECO:0000313" key="2">
    <source>
        <dbReference type="Proteomes" id="UP000005262"/>
    </source>
</evidence>
<dbReference type="AlphaFoldDB" id="J7IU47"/>
<dbReference type="EMBL" id="CP003629">
    <property type="protein sequence ID" value="AFQ45245.1"/>
    <property type="molecule type" value="Genomic_DNA"/>
</dbReference>
<gene>
    <name evidence="1" type="ordered locus">Desmer_3382</name>
</gene>
<organism evidence="1 2">
    <name type="scientific">Desulfosporosinus meridiei (strain ATCC BAA-275 / DSM 13257 / KCTC 12902 / NCIMB 13706 / S10)</name>
    <dbReference type="NCBI Taxonomy" id="768704"/>
    <lineage>
        <taxon>Bacteria</taxon>
        <taxon>Bacillati</taxon>
        <taxon>Bacillota</taxon>
        <taxon>Clostridia</taxon>
        <taxon>Eubacteriales</taxon>
        <taxon>Desulfitobacteriaceae</taxon>
        <taxon>Desulfosporosinus</taxon>
    </lineage>
</organism>
<protein>
    <submittedName>
        <fullName evidence="1">Uncharacterized protein</fullName>
    </submittedName>
</protein>
<evidence type="ECO:0000313" key="1">
    <source>
        <dbReference type="EMBL" id="AFQ45245.1"/>
    </source>
</evidence>
<sequence>MKLLHIADLHIDKRVNEFCEPQCLWSAGAKWCRQDHSDYSAEHAYGQSLFVVPRRVQEPARNDKFRRLC</sequence>
<dbReference type="KEGG" id="dmi:Desmer_3382"/>
<dbReference type="Proteomes" id="UP000005262">
    <property type="component" value="Chromosome"/>
</dbReference>
<name>J7IU47_DESMD</name>
<keyword evidence="2" id="KW-1185">Reference proteome</keyword>
<dbReference type="HOGENOM" id="CLU_2769074_0_0_9"/>
<reference evidence="1 2" key="1">
    <citation type="journal article" date="2012" name="J. Bacteriol.">
        <title>Complete genome sequences of Desulfosporosinus orientis DSM765T, Desulfosporosinus youngiae DSM17734T, Desulfosporosinus meridiei DSM13257T, and Desulfosporosinus acidiphilus DSM22704T.</title>
        <authorList>
            <person name="Pester M."/>
            <person name="Brambilla E."/>
            <person name="Alazard D."/>
            <person name="Rattei T."/>
            <person name="Weinmaier T."/>
            <person name="Han J."/>
            <person name="Lucas S."/>
            <person name="Lapidus A."/>
            <person name="Cheng J.F."/>
            <person name="Goodwin L."/>
            <person name="Pitluck S."/>
            <person name="Peters L."/>
            <person name="Ovchinnikova G."/>
            <person name="Teshima H."/>
            <person name="Detter J.C."/>
            <person name="Han C.S."/>
            <person name="Tapia R."/>
            <person name="Land M.L."/>
            <person name="Hauser L."/>
            <person name="Kyrpides N.C."/>
            <person name="Ivanova N.N."/>
            <person name="Pagani I."/>
            <person name="Huntmann M."/>
            <person name="Wei C.L."/>
            <person name="Davenport K.W."/>
            <person name="Daligault H."/>
            <person name="Chain P.S."/>
            <person name="Chen A."/>
            <person name="Mavromatis K."/>
            <person name="Markowitz V."/>
            <person name="Szeto E."/>
            <person name="Mikhailova N."/>
            <person name="Pati A."/>
            <person name="Wagner M."/>
            <person name="Woyke T."/>
            <person name="Ollivier B."/>
            <person name="Klenk H.P."/>
            <person name="Spring S."/>
            <person name="Loy A."/>
        </authorList>
    </citation>
    <scope>NUCLEOTIDE SEQUENCE [LARGE SCALE GENOMIC DNA]</scope>
    <source>
        <strain evidence="2">ATCC BAA-275 / DSM 13257 / NCIMB 13706 / S10</strain>
    </source>
</reference>
<reference evidence="2" key="2">
    <citation type="submission" date="2012-08" db="EMBL/GenBank/DDBJ databases">
        <title>Finished genome of Desulfosporosinus meridiei DSM 13257.</title>
        <authorList>
            <person name="Huntemann M."/>
            <person name="Wei C.-L."/>
            <person name="Han J."/>
            <person name="Detter J.C."/>
            <person name="Han C."/>
            <person name="Davenport K."/>
            <person name="Daligault H."/>
            <person name="Erkkila T."/>
            <person name="Gu W."/>
            <person name="Munk A.C.C."/>
            <person name="Teshima H."/>
            <person name="Xu Y."/>
            <person name="Chain P."/>
            <person name="Tapia R."/>
            <person name="Chen A."/>
            <person name="Krypides N."/>
            <person name="Mavromatis K."/>
            <person name="Markowitz V."/>
            <person name="Szeto E."/>
            <person name="Ivanova N."/>
            <person name="Mikhailova N."/>
            <person name="Ovchinnikova G."/>
            <person name="Pagani I."/>
            <person name="Pati A."/>
            <person name="Goodwin L."/>
            <person name="Peters L."/>
            <person name="Pitluck S."/>
            <person name="Woyke T."/>
            <person name="Pester M."/>
            <person name="Spring S."/>
            <person name="Ollivier B."/>
            <person name="Rattei T."/>
            <person name="Klenk H.-P."/>
            <person name="Wagner M."/>
            <person name="Loy A."/>
        </authorList>
    </citation>
    <scope>NUCLEOTIDE SEQUENCE [LARGE SCALE GENOMIC DNA]</scope>
    <source>
        <strain evidence="2">ATCC BAA-275 / DSM 13257 / NCIMB 13706 / S10</strain>
    </source>
</reference>
<proteinExistence type="predicted"/>
<accession>J7IU47</accession>